<evidence type="ECO:0000313" key="1">
    <source>
        <dbReference type="EMBL" id="KAJ8420629.1"/>
    </source>
</evidence>
<dbReference type="Proteomes" id="UP001153076">
    <property type="component" value="Unassembled WGS sequence"/>
</dbReference>
<dbReference type="OrthoDB" id="1932741at2759"/>
<dbReference type="AlphaFoldDB" id="A0A9Q1GJJ5"/>
<comment type="caution">
    <text evidence="1">The sequence shown here is derived from an EMBL/GenBank/DDBJ whole genome shotgun (WGS) entry which is preliminary data.</text>
</comment>
<name>A0A9Q1GJJ5_9CARY</name>
<proteinExistence type="predicted"/>
<protein>
    <submittedName>
        <fullName evidence="1">Uncharacterized protein</fullName>
    </submittedName>
</protein>
<organism evidence="1 2">
    <name type="scientific">Carnegiea gigantea</name>
    <dbReference type="NCBI Taxonomy" id="171969"/>
    <lineage>
        <taxon>Eukaryota</taxon>
        <taxon>Viridiplantae</taxon>
        <taxon>Streptophyta</taxon>
        <taxon>Embryophyta</taxon>
        <taxon>Tracheophyta</taxon>
        <taxon>Spermatophyta</taxon>
        <taxon>Magnoliopsida</taxon>
        <taxon>eudicotyledons</taxon>
        <taxon>Gunneridae</taxon>
        <taxon>Pentapetalae</taxon>
        <taxon>Caryophyllales</taxon>
        <taxon>Cactineae</taxon>
        <taxon>Cactaceae</taxon>
        <taxon>Cactoideae</taxon>
        <taxon>Echinocereeae</taxon>
        <taxon>Carnegiea</taxon>
    </lineage>
</organism>
<accession>A0A9Q1GJJ5</accession>
<dbReference type="EMBL" id="JAKOGI010003279">
    <property type="protein sequence ID" value="KAJ8420629.1"/>
    <property type="molecule type" value="Genomic_DNA"/>
</dbReference>
<evidence type="ECO:0000313" key="2">
    <source>
        <dbReference type="Proteomes" id="UP001153076"/>
    </source>
</evidence>
<sequence>MIFRSLLNSSMNICGGEAKVTAKCSDTQRMNAGRKHRQKTPEPMQQIDEEVHYMANSLSNHTVLVLEFQGCPKPKSPFHFYDIWIRDPSQQKNTLQKLNKSKFVDLRAQLCITRAVLETIQDKFLHDPGNAKWKQKEDLARAHYIRILSSVIDIINKAKWISYGDDCTNNFFAKIKQKKTATYILIIQDEQGQSNKVFQRWQG</sequence>
<reference evidence="1" key="1">
    <citation type="submission" date="2022-04" db="EMBL/GenBank/DDBJ databases">
        <title>Carnegiea gigantea Genome sequencing and assembly v2.</title>
        <authorList>
            <person name="Copetti D."/>
            <person name="Sanderson M.J."/>
            <person name="Burquez A."/>
            <person name="Wojciechowski M.F."/>
        </authorList>
    </citation>
    <scope>NUCLEOTIDE SEQUENCE</scope>
    <source>
        <strain evidence="1">SGP5-SGP5p</strain>
        <tissue evidence="1">Aerial part</tissue>
    </source>
</reference>
<gene>
    <name evidence="1" type="ORF">Cgig2_002709</name>
</gene>
<keyword evidence="2" id="KW-1185">Reference proteome</keyword>